<keyword evidence="1" id="KW-1133">Transmembrane helix</keyword>
<evidence type="ECO:0008006" key="4">
    <source>
        <dbReference type="Google" id="ProtNLM"/>
    </source>
</evidence>
<sequence length="115" mass="12801">MDRGIFGSPLVGVFNKLFVGLIEAPILGRFARRSMIRIRYTGRRTGRVVETPVAYRRSGDEITIHVMAPDKKVWWRNFTGDGGPLTLLNLDGRDQTGHAVAHRDAQGRVAVTVTL</sequence>
<keyword evidence="1" id="KW-0472">Membrane</keyword>
<reference evidence="2 3" key="1">
    <citation type="submission" date="2012-10" db="EMBL/GenBank/DDBJ databases">
        <title>The draft sequence of the Mycobacterium pheli genome.</title>
        <authorList>
            <person name="Pettersson B.M.F."/>
            <person name="Das S."/>
            <person name="Dasgupta S."/>
            <person name="Bhattacharya A."/>
            <person name="Kirsebom L.A."/>
        </authorList>
    </citation>
    <scope>NUCLEOTIDE SEQUENCE [LARGE SCALE GENOMIC DNA]</scope>
    <source>
        <strain evidence="2 3">CCUG 21000</strain>
    </source>
</reference>
<dbReference type="EMBL" id="ANBP01000024">
    <property type="protein sequence ID" value="KAB7754348.1"/>
    <property type="molecule type" value="Genomic_DNA"/>
</dbReference>
<dbReference type="Proteomes" id="UP000325690">
    <property type="component" value="Unassembled WGS sequence"/>
</dbReference>
<dbReference type="InterPro" id="IPR012349">
    <property type="entry name" value="Split_barrel_FMN-bd"/>
</dbReference>
<protein>
    <recommendedName>
        <fullName evidence="4">Nitroreductase</fullName>
    </recommendedName>
</protein>
<dbReference type="RefSeq" id="WP_003889377.1">
    <property type="nucleotide sequence ID" value="NZ_ANBO01000019.1"/>
</dbReference>
<evidence type="ECO:0000256" key="1">
    <source>
        <dbReference type="SAM" id="Phobius"/>
    </source>
</evidence>
<keyword evidence="1" id="KW-0812">Transmembrane</keyword>
<proteinExistence type="predicted"/>
<name>A0A5N5UY78_MYCPH</name>
<evidence type="ECO:0000313" key="2">
    <source>
        <dbReference type="EMBL" id="KAB7754348.1"/>
    </source>
</evidence>
<evidence type="ECO:0000313" key="3">
    <source>
        <dbReference type="Proteomes" id="UP000325690"/>
    </source>
</evidence>
<dbReference type="Gene3D" id="2.30.110.10">
    <property type="entry name" value="Electron Transport, Fmn-binding Protein, Chain A"/>
    <property type="match status" value="1"/>
</dbReference>
<feature type="transmembrane region" description="Helical" evidence="1">
    <location>
        <begin position="6"/>
        <end position="27"/>
    </location>
</feature>
<dbReference type="AlphaFoldDB" id="A0A5N5UY78"/>
<gene>
    <name evidence="2" type="ORF">MPHL21000_16805</name>
</gene>
<accession>A0A5N5UY78</accession>
<keyword evidence="3" id="KW-1185">Reference proteome</keyword>
<comment type="caution">
    <text evidence="2">The sequence shown here is derived from an EMBL/GenBank/DDBJ whole genome shotgun (WGS) entry which is preliminary data.</text>
</comment>
<organism evidence="2 3">
    <name type="scientific">Mycolicibacterium phlei DSM 43239 = CCUG 21000</name>
    <dbReference type="NCBI Taxonomy" id="1226750"/>
    <lineage>
        <taxon>Bacteria</taxon>
        <taxon>Bacillati</taxon>
        <taxon>Actinomycetota</taxon>
        <taxon>Actinomycetes</taxon>
        <taxon>Mycobacteriales</taxon>
        <taxon>Mycobacteriaceae</taxon>
        <taxon>Mycolicibacterium</taxon>
    </lineage>
</organism>